<feature type="domain" description="Galectin" evidence="3">
    <location>
        <begin position="161"/>
        <end position="301"/>
    </location>
</feature>
<dbReference type="SMART" id="SM00276">
    <property type="entry name" value="GLECT"/>
    <property type="match status" value="2"/>
</dbReference>
<dbReference type="CDD" id="cd00070">
    <property type="entry name" value="GLECT"/>
    <property type="match status" value="2"/>
</dbReference>
<dbReference type="PANTHER" id="PTHR11346">
    <property type="entry name" value="GALECTIN"/>
    <property type="match status" value="1"/>
</dbReference>
<evidence type="ECO:0000256" key="2">
    <source>
        <dbReference type="RuleBase" id="RU102079"/>
    </source>
</evidence>
<dbReference type="SUPFAM" id="SSF49899">
    <property type="entry name" value="Concanavalin A-like lectins/glucanases"/>
    <property type="match status" value="2"/>
</dbReference>
<dbReference type="PANTHER" id="PTHR11346:SF176">
    <property type="entry name" value="32 KDA BETA-GALACTOSIDE-BINDING LECTIN LEC-3"/>
    <property type="match status" value="1"/>
</dbReference>
<evidence type="ECO:0000313" key="5">
    <source>
        <dbReference type="Proteomes" id="UP001153620"/>
    </source>
</evidence>
<evidence type="ECO:0000313" key="4">
    <source>
        <dbReference type="EMBL" id="CAG9811248.1"/>
    </source>
</evidence>
<dbReference type="InterPro" id="IPR001079">
    <property type="entry name" value="Galectin_CRD"/>
</dbReference>
<dbReference type="AlphaFoldDB" id="A0A9N9WYZ4"/>
<dbReference type="OrthoDB" id="6251307at2759"/>
<keyword evidence="1 2" id="KW-0430">Lectin</keyword>
<sequence>MVKFTGSFQSPLEFGHVIVISGIARKSAENFFVNFLGDKASGDIPLHLNVVFGENEQIIRNTKINGEFGAAETSPGMFTKEKNPLKSGDRFTFYILIGLDRFHISINSIHFCDYIFRASVKRIQSCQVVRDVDRVIQFDHRRIFPFTYPVAQSRLPAHLVFSNDIPAPFKEGSVLVVKGSAGGNPNGAFRIKFYVGKGDKQAFTFDVRFSQQKVVRNNCVNDSLFFVEDDEESYGGFPFDFEKIFKIAIGFERQGVRVSVNGKFFCEYPYTAKLVQYSGMKISERSDLRLHIMEVHHFRIEKDLHHLDVFSKLDCNIF</sequence>
<evidence type="ECO:0000256" key="1">
    <source>
        <dbReference type="ARBA" id="ARBA00022734"/>
    </source>
</evidence>
<dbReference type="PROSITE" id="PS51304">
    <property type="entry name" value="GALECTIN"/>
    <property type="match status" value="2"/>
</dbReference>
<reference evidence="4" key="2">
    <citation type="submission" date="2022-10" db="EMBL/GenBank/DDBJ databases">
        <authorList>
            <consortium name="ENA_rothamsted_submissions"/>
            <consortium name="culmorum"/>
            <person name="King R."/>
        </authorList>
    </citation>
    <scope>NUCLEOTIDE SEQUENCE</scope>
</reference>
<dbReference type="Pfam" id="PF00337">
    <property type="entry name" value="Gal-bind_lectin"/>
    <property type="match status" value="2"/>
</dbReference>
<dbReference type="EMBL" id="OU895880">
    <property type="protein sequence ID" value="CAG9811248.1"/>
    <property type="molecule type" value="Genomic_DNA"/>
</dbReference>
<proteinExistence type="predicted"/>
<gene>
    <name evidence="4" type="ORF">CHIRRI_LOCUS14057</name>
</gene>
<organism evidence="4 5">
    <name type="scientific">Chironomus riparius</name>
    <dbReference type="NCBI Taxonomy" id="315576"/>
    <lineage>
        <taxon>Eukaryota</taxon>
        <taxon>Metazoa</taxon>
        <taxon>Ecdysozoa</taxon>
        <taxon>Arthropoda</taxon>
        <taxon>Hexapoda</taxon>
        <taxon>Insecta</taxon>
        <taxon>Pterygota</taxon>
        <taxon>Neoptera</taxon>
        <taxon>Endopterygota</taxon>
        <taxon>Diptera</taxon>
        <taxon>Nematocera</taxon>
        <taxon>Chironomoidea</taxon>
        <taxon>Chironomidae</taxon>
        <taxon>Chironominae</taxon>
        <taxon>Chironomus</taxon>
    </lineage>
</organism>
<name>A0A9N9WYZ4_9DIPT</name>
<reference evidence="4" key="1">
    <citation type="submission" date="2022-01" db="EMBL/GenBank/DDBJ databases">
        <authorList>
            <person name="King R."/>
        </authorList>
    </citation>
    <scope>NUCLEOTIDE SEQUENCE</scope>
</reference>
<dbReference type="InterPro" id="IPR044156">
    <property type="entry name" value="Galectin-like"/>
</dbReference>
<dbReference type="Gene3D" id="2.60.120.200">
    <property type="match status" value="2"/>
</dbReference>
<dbReference type="Proteomes" id="UP001153620">
    <property type="component" value="Chromosome 4"/>
</dbReference>
<dbReference type="InterPro" id="IPR013320">
    <property type="entry name" value="ConA-like_dom_sf"/>
</dbReference>
<accession>A0A9N9WYZ4</accession>
<keyword evidence="5" id="KW-1185">Reference proteome</keyword>
<dbReference type="SMART" id="SM00908">
    <property type="entry name" value="Gal-bind_lectin"/>
    <property type="match status" value="2"/>
</dbReference>
<feature type="domain" description="Galectin" evidence="3">
    <location>
        <begin position="4"/>
        <end position="141"/>
    </location>
</feature>
<protein>
    <recommendedName>
        <fullName evidence="2">Galectin</fullName>
    </recommendedName>
</protein>
<dbReference type="GO" id="GO:0030246">
    <property type="term" value="F:carbohydrate binding"/>
    <property type="evidence" value="ECO:0007669"/>
    <property type="project" value="UniProtKB-UniRule"/>
</dbReference>
<evidence type="ECO:0000259" key="3">
    <source>
        <dbReference type="PROSITE" id="PS51304"/>
    </source>
</evidence>